<accession>A0A449BJQ7</accession>
<reference evidence="2 3" key="1">
    <citation type="submission" date="2019-01" db="EMBL/GenBank/DDBJ databases">
        <authorList>
            <consortium name="Pathogen Informatics"/>
        </authorList>
    </citation>
    <scope>NUCLEOTIDE SEQUENCE [LARGE SCALE GENOMIC DNA]</scope>
    <source>
        <strain evidence="2 3">NCTC10172</strain>
    </source>
</reference>
<evidence type="ECO:0000313" key="3">
    <source>
        <dbReference type="Proteomes" id="UP000290909"/>
    </source>
</evidence>
<dbReference type="AlphaFoldDB" id="A0A449BJQ7"/>
<dbReference type="GO" id="GO:0006629">
    <property type="term" value="P:lipid metabolic process"/>
    <property type="evidence" value="ECO:0007669"/>
    <property type="project" value="InterPro"/>
</dbReference>
<dbReference type="InterPro" id="IPR036681">
    <property type="entry name" value="PgpA-like_sf"/>
</dbReference>
<protein>
    <submittedName>
        <fullName evidence="2">Phosphatidylglycerophosphatase A</fullName>
    </submittedName>
</protein>
<dbReference type="InterPro" id="IPR026038">
    <property type="entry name" value="Put_PGPase"/>
</dbReference>
<dbReference type="Proteomes" id="UP000290909">
    <property type="component" value="Chromosome"/>
</dbReference>
<evidence type="ECO:0000313" key="2">
    <source>
        <dbReference type="EMBL" id="VEU82668.1"/>
    </source>
</evidence>
<gene>
    <name evidence="2" type="primary">ypjQ_1</name>
    <name evidence="2" type="ORF">NCTC10172_00688</name>
</gene>
<dbReference type="SUPFAM" id="SSF101307">
    <property type="entry name" value="YutG-like"/>
    <property type="match status" value="1"/>
</dbReference>
<dbReference type="InterPro" id="IPR007686">
    <property type="entry name" value="YutG/PgpA"/>
</dbReference>
<dbReference type="GO" id="GO:0008962">
    <property type="term" value="F:phosphatidylglycerophosphatase activity"/>
    <property type="evidence" value="ECO:0007669"/>
    <property type="project" value="InterPro"/>
</dbReference>
<dbReference type="RefSeq" id="WP_051658910.1">
    <property type="nucleotide sequence ID" value="NZ_LR215050.1"/>
</dbReference>
<dbReference type="EMBL" id="LR215050">
    <property type="protein sequence ID" value="VEU82668.1"/>
    <property type="molecule type" value="Genomic_DNA"/>
</dbReference>
<organism evidence="2 3">
    <name type="scientific">Acholeplasma hippikon</name>
    <dbReference type="NCBI Taxonomy" id="264636"/>
    <lineage>
        <taxon>Bacteria</taxon>
        <taxon>Bacillati</taxon>
        <taxon>Mycoplasmatota</taxon>
        <taxon>Mollicutes</taxon>
        <taxon>Acholeplasmatales</taxon>
        <taxon>Acholeplasmataceae</taxon>
        <taxon>Acholeplasma</taxon>
    </lineage>
</organism>
<dbReference type="PIRSF" id="PIRSF019587">
    <property type="entry name" value="PGPase"/>
    <property type="match status" value="1"/>
</dbReference>
<evidence type="ECO:0000259" key="1">
    <source>
        <dbReference type="Pfam" id="PF04608"/>
    </source>
</evidence>
<sequence>MDKSKLLYNREEMLRLNIEALQRRGGVTVHDIATIAHAQQSKYYPDIDLQLCIESVEKILTFRDVFHHIQFAAEVDRLAEEKMFKGPIQDILYYDLGLFGLDETLGLDVARLYGAIGQTNFGDIDVNKRGVVAKLNEDGKKDGIVHTLMDDIVGAIAAAASTRVAQVMNENLALENPDYHKLSLFELMQKKSKGK</sequence>
<keyword evidence="3" id="KW-1185">Reference proteome</keyword>
<name>A0A449BJQ7_9MOLU</name>
<proteinExistence type="predicted"/>
<dbReference type="STRING" id="1408416.GCA_000702765_00094"/>
<dbReference type="KEGG" id="ahk:NCTC10172_00688"/>
<dbReference type="Gene3D" id="1.10.3760.10">
    <property type="entry name" value="PgpA-like"/>
    <property type="match status" value="1"/>
</dbReference>
<feature type="domain" description="YutG/PgpA" evidence="1">
    <location>
        <begin position="65"/>
        <end position="163"/>
    </location>
</feature>
<dbReference type="Pfam" id="PF04608">
    <property type="entry name" value="PgpA"/>
    <property type="match status" value="1"/>
</dbReference>